<organism evidence="3">
    <name type="scientific">Oscillatoriales cyanobacterium SpSt-418</name>
    <dbReference type="NCBI Taxonomy" id="2282169"/>
    <lineage>
        <taxon>Bacteria</taxon>
        <taxon>Bacillati</taxon>
        <taxon>Cyanobacteriota</taxon>
        <taxon>Cyanophyceae</taxon>
        <taxon>Oscillatoriophycideae</taxon>
        <taxon>Oscillatoriales</taxon>
    </lineage>
</organism>
<dbReference type="Pfam" id="PF14230">
    <property type="entry name" value="DUF4333"/>
    <property type="match status" value="1"/>
</dbReference>
<dbReference type="PROSITE" id="PS51257">
    <property type="entry name" value="PROKAR_LIPOPROTEIN"/>
    <property type="match status" value="1"/>
</dbReference>
<sequence>MHHFRPTGSSFKRFLRALVWLSPVSLLFVACTPTITSESVETNIKTGFQDLTGFVLDSIDCPENIAAQAGKTYECAAIATGESFKIVVKPTGEGAQFNWEPVPMAMNVNNIETQLRDYVQGRSKFVVDSVNCPKLILADPTKVYECELVAGQERGIVRVKPTGKDTQYDWEIVTEKNAGSTSSPELPPSLNSPASPAPLPPPPQ</sequence>
<feature type="compositionally biased region" description="Low complexity" evidence="1">
    <location>
        <begin position="182"/>
        <end position="194"/>
    </location>
</feature>
<feature type="domain" description="DUF4333" evidence="2">
    <location>
        <begin position="30"/>
        <end position="92"/>
    </location>
</feature>
<dbReference type="InterPro" id="IPR025637">
    <property type="entry name" value="DUF4333"/>
</dbReference>
<proteinExistence type="predicted"/>
<feature type="compositionally biased region" description="Pro residues" evidence="1">
    <location>
        <begin position="195"/>
        <end position="204"/>
    </location>
</feature>
<feature type="region of interest" description="Disordered" evidence="1">
    <location>
        <begin position="174"/>
        <end position="204"/>
    </location>
</feature>
<accession>A0A7C3PG68</accession>
<dbReference type="AlphaFoldDB" id="A0A7C3PG68"/>
<protein>
    <submittedName>
        <fullName evidence="3">DUF4333 domain-containing protein</fullName>
    </submittedName>
</protein>
<gene>
    <name evidence="3" type="ORF">ENR64_15020</name>
</gene>
<name>A0A7C3PG68_9CYAN</name>
<evidence type="ECO:0000259" key="2">
    <source>
        <dbReference type="Pfam" id="PF14230"/>
    </source>
</evidence>
<comment type="caution">
    <text evidence="3">The sequence shown here is derived from an EMBL/GenBank/DDBJ whole genome shotgun (WGS) entry which is preliminary data.</text>
</comment>
<dbReference type="EMBL" id="DSRU01000222">
    <property type="protein sequence ID" value="HFM99035.1"/>
    <property type="molecule type" value="Genomic_DNA"/>
</dbReference>
<evidence type="ECO:0000313" key="3">
    <source>
        <dbReference type="EMBL" id="HFM99035.1"/>
    </source>
</evidence>
<evidence type="ECO:0000256" key="1">
    <source>
        <dbReference type="SAM" id="MobiDB-lite"/>
    </source>
</evidence>
<reference evidence="3" key="1">
    <citation type="journal article" date="2020" name="mSystems">
        <title>Genome- and Community-Level Interaction Insights into Carbon Utilization and Element Cycling Functions of Hydrothermarchaeota in Hydrothermal Sediment.</title>
        <authorList>
            <person name="Zhou Z."/>
            <person name="Liu Y."/>
            <person name="Xu W."/>
            <person name="Pan J."/>
            <person name="Luo Z.H."/>
            <person name="Li M."/>
        </authorList>
    </citation>
    <scope>NUCLEOTIDE SEQUENCE [LARGE SCALE GENOMIC DNA]</scope>
    <source>
        <strain evidence="3">SpSt-418</strain>
    </source>
</reference>